<feature type="domain" description="NfeD-like C-terminal" evidence="7">
    <location>
        <begin position="157"/>
        <end position="218"/>
    </location>
</feature>
<dbReference type="Pfam" id="PF01957">
    <property type="entry name" value="NfeD"/>
    <property type="match status" value="1"/>
</dbReference>
<dbReference type="InterPro" id="IPR012340">
    <property type="entry name" value="NA-bd_OB-fold"/>
</dbReference>
<reference evidence="8 9" key="1">
    <citation type="submission" date="2019-08" db="EMBL/GenBank/DDBJ databases">
        <title>Agrococcus lahaulensis sp. nov., isolated from a cold desert of the Indian Himalayas.</title>
        <authorList>
            <person name="Qu J.H."/>
        </authorList>
    </citation>
    <scope>NUCLEOTIDE SEQUENCE [LARGE SCALE GENOMIC DNA]</scope>
    <source>
        <strain evidence="8 9">NS18</strain>
    </source>
</reference>
<feature type="transmembrane region" description="Helical" evidence="6">
    <location>
        <begin position="72"/>
        <end position="90"/>
    </location>
</feature>
<dbReference type="Gene3D" id="2.40.50.140">
    <property type="entry name" value="Nucleic acid-binding proteins"/>
    <property type="match status" value="1"/>
</dbReference>
<feature type="region of interest" description="Disordered" evidence="5">
    <location>
        <begin position="1"/>
        <end position="61"/>
    </location>
</feature>
<dbReference type="OrthoDB" id="5023964at2"/>
<dbReference type="EMBL" id="VOIR01000013">
    <property type="protein sequence ID" value="KAA6433655.1"/>
    <property type="molecule type" value="Genomic_DNA"/>
</dbReference>
<feature type="compositionally biased region" description="Basic and acidic residues" evidence="5">
    <location>
        <begin position="13"/>
        <end position="23"/>
    </location>
</feature>
<protein>
    <submittedName>
        <fullName evidence="8">NfeD family protein</fullName>
    </submittedName>
</protein>
<evidence type="ECO:0000313" key="9">
    <source>
        <dbReference type="Proteomes" id="UP000323221"/>
    </source>
</evidence>
<dbReference type="InterPro" id="IPR002810">
    <property type="entry name" value="NfeD-like_C"/>
</dbReference>
<accession>A0A5M8QC98</accession>
<comment type="caution">
    <text evidence="8">The sequence shown here is derived from an EMBL/GenBank/DDBJ whole genome shotgun (WGS) entry which is preliminary data.</text>
</comment>
<evidence type="ECO:0000256" key="6">
    <source>
        <dbReference type="SAM" id="Phobius"/>
    </source>
</evidence>
<proteinExistence type="predicted"/>
<dbReference type="InterPro" id="IPR052165">
    <property type="entry name" value="Membrane_assoc_protease"/>
</dbReference>
<dbReference type="PANTHER" id="PTHR33507:SF3">
    <property type="entry name" value="INNER MEMBRANE PROTEIN YBBJ"/>
    <property type="match status" value="1"/>
</dbReference>
<evidence type="ECO:0000256" key="2">
    <source>
        <dbReference type="ARBA" id="ARBA00022692"/>
    </source>
</evidence>
<dbReference type="Proteomes" id="UP000323221">
    <property type="component" value="Unassembled WGS sequence"/>
</dbReference>
<keyword evidence="4 6" id="KW-0472">Membrane</keyword>
<evidence type="ECO:0000259" key="7">
    <source>
        <dbReference type="Pfam" id="PF01957"/>
    </source>
</evidence>
<feature type="transmembrane region" description="Helical" evidence="6">
    <location>
        <begin position="120"/>
        <end position="137"/>
    </location>
</feature>
<keyword evidence="3 6" id="KW-1133">Transmembrane helix</keyword>
<comment type="subcellular location">
    <subcellularLocation>
        <location evidence="1">Membrane</location>
        <topology evidence="1">Multi-pass membrane protein</topology>
    </subcellularLocation>
</comment>
<keyword evidence="2 6" id="KW-0812">Transmembrane</keyword>
<evidence type="ECO:0000256" key="1">
    <source>
        <dbReference type="ARBA" id="ARBA00004141"/>
    </source>
</evidence>
<keyword evidence="9" id="KW-1185">Reference proteome</keyword>
<evidence type="ECO:0000256" key="4">
    <source>
        <dbReference type="ARBA" id="ARBA00023136"/>
    </source>
</evidence>
<dbReference type="GO" id="GO:0005886">
    <property type="term" value="C:plasma membrane"/>
    <property type="evidence" value="ECO:0007669"/>
    <property type="project" value="TreeGrafter"/>
</dbReference>
<dbReference type="AlphaFoldDB" id="A0A5M8QC98"/>
<evidence type="ECO:0000256" key="5">
    <source>
        <dbReference type="SAM" id="MobiDB-lite"/>
    </source>
</evidence>
<gene>
    <name evidence="8" type="ORF">FQ330_06055</name>
</gene>
<evidence type="ECO:0000313" key="8">
    <source>
        <dbReference type="EMBL" id="KAA6433655.1"/>
    </source>
</evidence>
<dbReference type="PANTHER" id="PTHR33507">
    <property type="entry name" value="INNER MEMBRANE PROTEIN YBBJ"/>
    <property type="match status" value="1"/>
</dbReference>
<name>A0A5M8QC98_9MICO</name>
<evidence type="ECO:0000256" key="3">
    <source>
        <dbReference type="ARBA" id="ARBA00022989"/>
    </source>
</evidence>
<organism evidence="8 9">
    <name type="scientific">Agrococcus sediminis</name>
    <dbReference type="NCBI Taxonomy" id="2599924"/>
    <lineage>
        <taxon>Bacteria</taxon>
        <taxon>Bacillati</taxon>
        <taxon>Actinomycetota</taxon>
        <taxon>Actinomycetes</taxon>
        <taxon>Micrococcales</taxon>
        <taxon>Microbacteriaceae</taxon>
        <taxon>Agrococcus</taxon>
    </lineage>
</organism>
<sequence>MPRLEPVTSAVRPDSEPGARDAEAGSGTGAPSVPHDTTGPPVRDGPGREARAGSRAPGPDTASADYAGDVDLIQYAWIAWLVVALVCFIIEMVTLEFTFLMIGMSSVVGLVSSITGLPWWAQILIAAASALLLLLLVRPKLLQRLHESGEVNKQGIEALLGMPGEVTRSFERGAGEVTLANGDTWTARLSPTVQPRDPDVGERIVVTAIDGATAIVVPAQR</sequence>